<dbReference type="EMBL" id="CP029210">
    <property type="protein sequence ID" value="AWI52118.1"/>
    <property type="molecule type" value="Genomic_DNA"/>
</dbReference>
<dbReference type="GO" id="GO:0006355">
    <property type="term" value="P:regulation of DNA-templated transcription"/>
    <property type="evidence" value="ECO:0007669"/>
    <property type="project" value="InterPro"/>
</dbReference>
<dbReference type="PROSITE" id="PS50043">
    <property type="entry name" value="HTH_LUXR_2"/>
    <property type="match status" value="1"/>
</dbReference>
<dbReference type="PANTHER" id="PTHR43214">
    <property type="entry name" value="TWO-COMPONENT RESPONSE REGULATOR"/>
    <property type="match status" value="1"/>
</dbReference>
<dbReference type="InterPro" id="IPR011006">
    <property type="entry name" value="CheY-like_superfamily"/>
</dbReference>
<dbReference type="KEGG" id="aon:DEH84_00635"/>
<keyword evidence="7" id="KW-1185">Reference proteome</keyword>
<dbReference type="Gene3D" id="3.40.50.2300">
    <property type="match status" value="1"/>
</dbReference>
<sequence length="231" mass="24982">MPESAATPVIRLLLVDDHAIVRAGYRHLLRRQAHLDLIDDAGSAEEAYQLYRQNRPDVVVTDMALPGQSGLELTRRLLALDPQARVLIFTMHGSPDFAQVALRAGARGYVSKSSPAETLLNAIAEVAAGRRALSPDVAQALALARVEGDTGLDALTPREFEVLRMLLRPLPVAEIAATLHLSEKTICNLHYQIKRKLGVTSDIELTRRMLPLLEQADASLNAMAEGGAGAA</sequence>
<dbReference type="PROSITE" id="PS50110">
    <property type="entry name" value="RESPONSE_REGULATORY"/>
    <property type="match status" value="1"/>
</dbReference>
<dbReference type="SMART" id="SM00421">
    <property type="entry name" value="HTH_LUXR"/>
    <property type="match status" value="1"/>
</dbReference>
<organism evidence="6 7">
    <name type="scientific">Aquabacterium olei</name>
    <dbReference type="NCBI Taxonomy" id="1296669"/>
    <lineage>
        <taxon>Bacteria</taxon>
        <taxon>Pseudomonadati</taxon>
        <taxon>Pseudomonadota</taxon>
        <taxon>Betaproteobacteria</taxon>
        <taxon>Burkholderiales</taxon>
        <taxon>Aquabacterium</taxon>
    </lineage>
</organism>
<dbReference type="SUPFAM" id="SSF52172">
    <property type="entry name" value="CheY-like"/>
    <property type="match status" value="1"/>
</dbReference>
<accession>A0A2U8FMH8</accession>
<reference evidence="6 7" key="1">
    <citation type="submission" date="2018-05" db="EMBL/GenBank/DDBJ databases">
        <title>complete genome sequence of Aquabacterium olei NBRC 110486.</title>
        <authorList>
            <person name="Tang B."/>
            <person name="Chang J."/>
            <person name="Zhang L."/>
            <person name="Yang H."/>
        </authorList>
    </citation>
    <scope>NUCLEOTIDE SEQUENCE [LARGE SCALE GENOMIC DNA]</scope>
    <source>
        <strain evidence="6 7">NBRC 110486</strain>
    </source>
</reference>
<evidence type="ECO:0000256" key="3">
    <source>
        <dbReference type="PROSITE-ProRule" id="PRU00169"/>
    </source>
</evidence>
<gene>
    <name evidence="6" type="ORF">DEH84_00635</name>
</gene>
<dbReference type="CDD" id="cd06170">
    <property type="entry name" value="LuxR_C_like"/>
    <property type="match status" value="1"/>
</dbReference>
<dbReference type="InterPro" id="IPR000792">
    <property type="entry name" value="Tscrpt_reg_LuxR_C"/>
</dbReference>
<dbReference type="Pfam" id="PF00072">
    <property type="entry name" value="Response_reg"/>
    <property type="match status" value="1"/>
</dbReference>
<dbReference type="SUPFAM" id="SSF46894">
    <property type="entry name" value="C-terminal effector domain of the bipartite response regulators"/>
    <property type="match status" value="1"/>
</dbReference>
<name>A0A2U8FMH8_9BURK</name>
<dbReference type="InterPro" id="IPR016032">
    <property type="entry name" value="Sig_transdc_resp-reg_C-effctor"/>
</dbReference>
<evidence type="ECO:0000313" key="6">
    <source>
        <dbReference type="EMBL" id="AWI52118.1"/>
    </source>
</evidence>
<dbReference type="OrthoDB" id="9780593at2"/>
<feature type="domain" description="HTH luxR-type" evidence="4">
    <location>
        <begin position="148"/>
        <end position="213"/>
    </location>
</feature>
<dbReference type="InterPro" id="IPR001789">
    <property type="entry name" value="Sig_transdc_resp-reg_receiver"/>
</dbReference>
<keyword evidence="1 3" id="KW-0597">Phosphoprotein</keyword>
<evidence type="ECO:0000256" key="1">
    <source>
        <dbReference type="ARBA" id="ARBA00022553"/>
    </source>
</evidence>
<evidence type="ECO:0000259" key="5">
    <source>
        <dbReference type="PROSITE" id="PS50110"/>
    </source>
</evidence>
<feature type="modified residue" description="4-aspartylphosphate" evidence="3">
    <location>
        <position position="62"/>
    </location>
</feature>
<dbReference type="SMART" id="SM00448">
    <property type="entry name" value="REC"/>
    <property type="match status" value="1"/>
</dbReference>
<evidence type="ECO:0000313" key="7">
    <source>
        <dbReference type="Proteomes" id="UP000244892"/>
    </source>
</evidence>
<dbReference type="InterPro" id="IPR058245">
    <property type="entry name" value="NreC/VraR/RcsB-like_REC"/>
</dbReference>
<evidence type="ECO:0000256" key="2">
    <source>
        <dbReference type="ARBA" id="ARBA00023125"/>
    </source>
</evidence>
<dbReference type="PANTHER" id="PTHR43214:SF43">
    <property type="entry name" value="TWO-COMPONENT RESPONSE REGULATOR"/>
    <property type="match status" value="1"/>
</dbReference>
<dbReference type="GO" id="GO:0000160">
    <property type="term" value="P:phosphorelay signal transduction system"/>
    <property type="evidence" value="ECO:0007669"/>
    <property type="project" value="InterPro"/>
</dbReference>
<dbReference type="CDD" id="cd17535">
    <property type="entry name" value="REC_NarL-like"/>
    <property type="match status" value="1"/>
</dbReference>
<feature type="domain" description="Response regulatory" evidence="5">
    <location>
        <begin position="11"/>
        <end position="127"/>
    </location>
</feature>
<proteinExistence type="predicted"/>
<dbReference type="InterPro" id="IPR039420">
    <property type="entry name" value="WalR-like"/>
</dbReference>
<keyword evidence="2 6" id="KW-0238">DNA-binding</keyword>
<dbReference type="AlphaFoldDB" id="A0A2U8FMH8"/>
<protein>
    <submittedName>
        <fullName evidence="6">DNA-binding response regulator</fullName>
    </submittedName>
</protein>
<evidence type="ECO:0000259" key="4">
    <source>
        <dbReference type="PROSITE" id="PS50043"/>
    </source>
</evidence>
<dbReference type="Proteomes" id="UP000244892">
    <property type="component" value="Chromosome"/>
</dbReference>
<dbReference type="GO" id="GO:0003677">
    <property type="term" value="F:DNA binding"/>
    <property type="evidence" value="ECO:0007669"/>
    <property type="project" value="UniProtKB-KW"/>
</dbReference>
<dbReference type="RefSeq" id="WP_109033836.1">
    <property type="nucleotide sequence ID" value="NZ_CP029210.1"/>
</dbReference>
<dbReference type="Pfam" id="PF00196">
    <property type="entry name" value="GerE"/>
    <property type="match status" value="1"/>
</dbReference>